<comment type="caution">
    <text evidence="2">The sequence shown here is derived from an EMBL/GenBank/DDBJ whole genome shotgun (WGS) entry which is preliminary data.</text>
</comment>
<dbReference type="SMART" id="SM00248">
    <property type="entry name" value="ANK"/>
    <property type="match status" value="8"/>
</dbReference>
<dbReference type="Pfam" id="PF12796">
    <property type="entry name" value="Ank_2"/>
    <property type="match status" value="2"/>
</dbReference>
<feature type="repeat" description="ANK" evidence="1">
    <location>
        <begin position="297"/>
        <end position="330"/>
    </location>
</feature>
<dbReference type="EMBL" id="VAHF01000004">
    <property type="protein sequence ID" value="TXG64018.1"/>
    <property type="molecule type" value="Genomic_DNA"/>
</dbReference>
<dbReference type="Proteomes" id="UP000323000">
    <property type="component" value="Chromosome 4"/>
</dbReference>
<name>A0A5C7I4U4_9ROSI</name>
<dbReference type="SUPFAM" id="SSF48403">
    <property type="entry name" value="Ankyrin repeat"/>
    <property type="match status" value="1"/>
</dbReference>
<dbReference type="PROSITE" id="PS50088">
    <property type="entry name" value="ANK_REPEAT"/>
    <property type="match status" value="3"/>
</dbReference>
<evidence type="ECO:0000313" key="3">
    <source>
        <dbReference type="Proteomes" id="UP000323000"/>
    </source>
</evidence>
<dbReference type="Gene3D" id="1.25.40.20">
    <property type="entry name" value="Ankyrin repeat-containing domain"/>
    <property type="match status" value="2"/>
</dbReference>
<feature type="repeat" description="ANK" evidence="1">
    <location>
        <begin position="193"/>
        <end position="215"/>
    </location>
</feature>
<feature type="repeat" description="ANK" evidence="1">
    <location>
        <begin position="261"/>
        <end position="293"/>
    </location>
</feature>
<keyword evidence="3" id="KW-1185">Reference proteome</keyword>
<sequence>MEPAHFEAAMIGDVNKFPFCDTEREDLSEIFNKKNSEGDTALHLSVRAQKLNAVRVLINLSKQNPNTSTDDTLLTMKNEDGNTALHEALFAVHLSKKNVDNILVDIACYLVLNGPNVSCHKNNAGKSPLCVAIESGNKDILEYILNALPEGNELLQRLEGKSPVHVAIEHRKLDMLRVIKEQKEELLLLLDEEGNTPLHIAAYTGYLKGIRYLLEIKSIWSFERNNNGFYPLHLSCENGHVQVTKALFRKWPDPAELLCNKGQSILHVAAKSGKDNVVRFILKEKGTDKLVNKLDKNGNTPFHLAALHGHSMVMTTLLFDKRSKADIVNCQGLTAYGICKSHILTTMQDQQIDVNDKNLRASGNIKNNSAVFDLEEF</sequence>
<dbReference type="InterPro" id="IPR002110">
    <property type="entry name" value="Ankyrin_rpt"/>
</dbReference>
<dbReference type="OrthoDB" id="598775at2759"/>
<accession>A0A5C7I4U4</accession>
<gene>
    <name evidence="2" type="ORF">EZV62_011012</name>
</gene>
<dbReference type="PANTHER" id="PTHR24121">
    <property type="entry name" value="NO MECHANORECEPTOR POTENTIAL C, ISOFORM D-RELATED"/>
    <property type="match status" value="1"/>
</dbReference>
<evidence type="ECO:0000256" key="1">
    <source>
        <dbReference type="PROSITE-ProRule" id="PRU00023"/>
    </source>
</evidence>
<dbReference type="PANTHER" id="PTHR24121:SF22">
    <property type="entry name" value="PROTEIN ACCELERATED CELL DEATH 6-LIKE"/>
    <property type="match status" value="1"/>
</dbReference>
<evidence type="ECO:0000313" key="2">
    <source>
        <dbReference type="EMBL" id="TXG64018.1"/>
    </source>
</evidence>
<keyword evidence="1" id="KW-0040">ANK repeat</keyword>
<dbReference type="AlphaFoldDB" id="A0A5C7I4U4"/>
<dbReference type="Pfam" id="PF00023">
    <property type="entry name" value="Ank"/>
    <property type="match status" value="2"/>
</dbReference>
<dbReference type="InterPro" id="IPR036770">
    <property type="entry name" value="Ankyrin_rpt-contain_sf"/>
</dbReference>
<organism evidence="2 3">
    <name type="scientific">Acer yangbiense</name>
    <dbReference type="NCBI Taxonomy" id="1000413"/>
    <lineage>
        <taxon>Eukaryota</taxon>
        <taxon>Viridiplantae</taxon>
        <taxon>Streptophyta</taxon>
        <taxon>Embryophyta</taxon>
        <taxon>Tracheophyta</taxon>
        <taxon>Spermatophyta</taxon>
        <taxon>Magnoliopsida</taxon>
        <taxon>eudicotyledons</taxon>
        <taxon>Gunneridae</taxon>
        <taxon>Pentapetalae</taxon>
        <taxon>rosids</taxon>
        <taxon>malvids</taxon>
        <taxon>Sapindales</taxon>
        <taxon>Sapindaceae</taxon>
        <taxon>Hippocastanoideae</taxon>
        <taxon>Acereae</taxon>
        <taxon>Acer</taxon>
    </lineage>
</organism>
<dbReference type="PROSITE" id="PS50297">
    <property type="entry name" value="ANK_REP_REGION"/>
    <property type="match status" value="3"/>
</dbReference>
<proteinExistence type="predicted"/>
<protein>
    <submittedName>
        <fullName evidence="2">Uncharacterized protein</fullName>
    </submittedName>
</protein>
<reference evidence="3" key="1">
    <citation type="journal article" date="2019" name="Gigascience">
        <title>De novo genome assembly of the endangered Acer yangbiense, a plant species with extremely small populations endemic to Yunnan Province, China.</title>
        <authorList>
            <person name="Yang J."/>
            <person name="Wariss H.M."/>
            <person name="Tao L."/>
            <person name="Zhang R."/>
            <person name="Yun Q."/>
            <person name="Hollingsworth P."/>
            <person name="Dao Z."/>
            <person name="Luo G."/>
            <person name="Guo H."/>
            <person name="Ma Y."/>
            <person name="Sun W."/>
        </authorList>
    </citation>
    <scope>NUCLEOTIDE SEQUENCE [LARGE SCALE GENOMIC DNA]</scope>
    <source>
        <strain evidence="3">cv. Malutang</strain>
    </source>
</reference>